<dbReference type="PROSITE" id="PS51930">
    <property type="entry name" value="BMC_2"/>
    <property type="match status" value="1"/>
</dbReference>
<reference evidence="7 8" key="1">
    <citation type="submission" date="2018-05" db="EMBL/GenBank/DDBJ databases">
        <title>Genomic Encyclopedia of Type Strains, Phase IV (KMG-IV): sequencing the most valuable type-strain genomes for metagenomic binning, comparative biology and taxonomic classification.</title>
        <authorList>
            <person name="Goeker M."/>
        </authorList>
    </citation>
    <scope>NUCLEOTIDE SEQUENCE [LARGE SCALE GENOMIC DNA]</scope>
    <source>
        <strain evidence="7 8">DSM 24995</strain>
    </source>
</reference>
<dbReference type="GO" id="GO:0031469">
    <property type="term" value="C:bacterial microcompartment"/>
    <property type="evidence" value="ECO:0007669"/>
    <property type="project" value="UniProtKB-SubCell"/>
</dbReference>
<dbReference type="Gene3D" id="3.30.70.1710">
    <property type="match status" value="1"/>
</dbReference>
<evidence type="ECO:0000256" key="3">
    <source>
        <dbReference type="PROSITE-ProRule" id="PRU01278"/>
    </source>
</evidence>
<accession>A0A2V3Y420</accession>
<comment type="similarity">
    <text evidence="3">Belongs to the bacterial microcompartments protein family.</text>
</comment>
<sequence length="214" mass="22672">MKALGLIETKGTLAAVEAADAMVKAADVTLVEKTRVGGGLVTITVTGDVAAVQAAVDAGVAAVERIAASSLAAKLVIPRPHEELEILFTPKGPGGKTDAEELVAEEPKTIKAAINSNAEESEMNQPEAIQPETKAKESPHPALPEKLDRQTLDSIIEKYGIAEGMAMADGLKVTALRTLAREYGELKISGREVSKANKQLLLEELKSYYEARND</sequence>
<dbReference type="AlphaFoldDB" id="A0A2V3Y420"/>
<dbReference type="InterPro" id="IPR044870">
    <property type="entry name" value="BMC_CP"/>
</dbReference>
<proteinExistence type="inferred from homology"/>
<dbReference type="RefSeq" id="WP_110324032.1">
    <property type="nucleotide sequence ID" value="NZ_JAQETU010000045.1"/>
</dbReference>
<evidence type="ECO:0000256" key="4">
    <source>
        <dbReference type="SAM" id="MobiDB-lite"/>
    </source>
</evidence>
<dbReference type="InterPro" id="IPR037233">
    <property type="entry name" value="CcmK-like_sf"/>
</dbReference>
<dbReference type="SMART" id="SM00877">
    <property type="entry name" value="BMC"/>
    <property type="match status" value="1"/>
</dbReference>
<dbReference type="EMBL" id="QJKD01000009">
    <property type="protein sequence ID" value="PXX51692.1"/>
    <property type="molecule type" value="Genomic_DNA"/>
</dbReference>
<feature type="compositionally biased region" description="Basic and acidic residues" evidence="4">
    <location>
        <begin position="133"/>
        <end position="144"/>
    </location>
</feature>
<feature type="domain" description="BMC" evidence="5">
    <location>
        <begin position="3"/>
        <end position="89"/>
    </location>
</feature>
<dbReference type="Proteomes" id="UP000248057">
    <property type="component" value="Unassembled WGS sequence"/>
</dbReference>
<comment type="caution">
    <text evidence="7">The sequence shown here is derived from an EMBL/GenBank/DDBJ whole genome shotgun (WGS) entry which is preliminary data.</text>
</comment>
<gene>
    <name evidence="7" type="ORF">DFR60_10996</name>
</gene>
<evidence type="ECO:0000313" key="7">
    <source>
        <dbReference type="EMBL" id="PXX51692.1"/>
    </source>
</evidence>
<evidence type="ECO:0000259" key="5">
    <source>
        <dbReference type="PROSITE" id="PS51930"/>
    </source>
</evidence>
<dbReference type="InterPro" id="IPR044872">
    <property type="entry name" value="CcmK/CsoS1_BMC"/>
</dbReference>
<protein>
    <submittedName>
        <fullName evidence="7">Microcompartment protein CcmL/EutN</fullName>
    </submittedName>
</protein>
<organism evidence="7 8">
    <name type="scientific">Hungatella effluvii</name>
    <dbReference type="NCBI Taxonomy" id="1096246"/>
    <lineage>
        <taxon>Bacteria</taxon>
        <taxon>Bacillati</taxon>
        <taxon>Bacillota</taxon>
        <taxon>Clostridia</taxon>
        <taxon>Lachnospirales</taxon>
        <taxon>Lachnospiraceae</taxon>
        <taxon>Hungatella</taxon>
    </lineage>
</organism>
<dbReference type="PROSITE" id="PS51931">
    <property type="entry name" value="BMC_CP"/>
    <property type="match status" value="1"/>
</dbReference>
<evidence type="ECO:0000313" key="8">
    <source>
        <dbReference type="Proteomes" id="UP000248057"/>
    </source>
</evidence>
<keyword evidence="8" id="KW-1185">Reference proteome</keyword>
<evidence type="ECO:0000256" key="1">
    <source>
        <dbReference type="ARBA" id="ARBA00024322"/>
    </source>
</evidence>
<evidence type="ECO:0000259" key="6">
    <source>
        <dbReference type="PROSITE" id="PS51931"/>
    </source>
</evidence>
<dbReference type="InterPro" id="IPR050575">
    <property type="entry name" value="BMC_shell"/>
</dbReference>
<feature type="domain" description="BMC circularly permuted" evidence="6">
    <location>
        <begin position="1"/>
        <end position="73"/>
    </location>
</feature>
<dbReference type="InterPro" id="IPR000249">
    <property type="entry name" value="BMC_dom"/>
</dbReference>
<dbReference type="Pfam" id="PF00936">
    <property type="entry name" value="BMC"/>
    <property type="match status" value="1"/>
</dbReference>
<dbReference type="CDD" id="cd07045">
    <property type="entry name" value="BMC_CcmK_like"/>
    <property type="match status" value="1"/>
</dbReference>
<dbReference type="PANTHER" id="PTHR33941">
    <property type="entry name" value="PROPANEDIOL UTILIZATION PROTEIN PDUA"/>
    <property type="match status" value="1"/>
</dbReference>
<comment type="subcellular location">
    <subcellularLocation>
        <location evidence="1">Bacterial microcompartment</location>
    </subcellularLocation>
</comment>
<name>A0A2V3Y420_9FIRM</name>
<keyword evidence="2" id="KW-1283">Bacterial microcompartment</keyword>
<dbReference type="SUPFAM" id="SSF143414">
    <property type="entry name" value="CcmK-like"/>
    <property type="match status" value="1"/>
</dbReference>
<feature type="region of interest" description="Disordered" evidence="4">
    <location>
        <begin position="116"/>
        <end position="144"/>
    </location>
</feature>
<dbReference type="PANTHER" id="PTHR33941:SF11">
    <property type="entry name" value="BACTERIAL MICROCOMPARTMENT SHELL PROTEIN PDUJ"/>
    <property type="match status" value="1"/>
</dbReference>
<evidence type="ECO:0000256" key="2">
    <source>
        <dbReference type="ARBA" id="ARBA00024446"/>
    </source>
</evidence>
<dbReference type="GeneID" id="86062732"/>